<organism evidence="1 2">
    <name type="scientific">Actinomadura meyerae</name>
    <dbReference type="NCBI Taxonomy" id="240840"/>
    <lineage>
        <taxon>Bacteria</taxon>
        <taxon>Bacillati</taxon>
        <taxon>Actinomycetota</taxon>
        <taxon>Actinomycetes</taxon>
        <taxon>Streptosporangiales</taxon>
        <taxon>Thermomonosporaceae</taxon>
        <taxon>Actinomadura</taxon>
    </lineage>
</organism>
<name>A0A239DFV7_9ACTN</name>
<accession>A0A239DFV7</accession>
<protein>
    <submittedName>
        <fullName evidence="1">Uncharacterized protein</fullName>
    </submittedName>
</protein>
<dbReference type="RefSeq" id="WP_179271373.1">
    <property type="nucleotide sequence ID" value="NZ_FZOR01000002.1"/>
</dbReference>
<gene>
    <name evidence="1" type="ORF">SAMN05443665_1002262</name>
</gene>
<dbReference type="AlphaFoldDB" id="A0A239DFV7"/>
<evidence type="ECO:0000313" key="2">
    <source>
        <dbReference type="Proteomes" id="UP000198318"/>
    </source>
</evidence>
<dbReference type="EMBL" id="FZOR01000002">
    <property type="protein sequence ID" value="SNS30724.1"/>
    <property type="molecule type" value="Genomic_DNA"/>
</dbReference>
<dbReference type="Proteomes" id="UP000198318">
    <property type="component" value="Unassembled WGS sequence"/>
</dbReference>
<sequence>MIRALNRIGDRMLGRVLPSTTARAEPCWWTDTGLRCCIYAGKTYCSHRHPPCSTPR</sequence>
<proteinExistence type="predicted"/>
<evidence type="ECO:0000313" key="1">
    <source>
        <dbReference type="EMBL" id="SNS30724.1"/>
    </source>
</evidence>
<reference evidence="1 2" key="1">
    <citation type="submission" date="2017-06" db="EMBL/GenBank/DDBJ databases">
        <authorList>
            <person name="Kim H.J."/>
            <person name="Triplett B.A."/>
        </authorList>
    </citation>
    <scope>NUCLEOTIDE SEQUENCE [LARGE SCALE GENOMIC DNA]</scope>
    <source>
        <strain evidence="1 2">DSM 44715</strain>
    </source>
</reference>
<keyword evidence="2" id="KW-1185">Reference proteome</keyword>